<keyword evidence="4" id="KW-0805">Transcription regulation</keyword>
<name>A0AAV7HJ99_DENCH</name>
<dbReference type="GO" id="GO:0000978">
    <property type="term" value="F:RNA polymerase II cis-regulatory region sequence-specific DNA binding"/>
    <property type="evidence" value="ECO:0007669"/>
    <property type="project" value="TreeGrafter"/>
</dbReference>
<dbReference type="GO" id="GO:0034605">
    <property type="term" value="P:cellular response to heat"/>
    <property type="evidence" value="ECO:0007669"/>
    <property type="project" value="TreeGrafter"/>
</dbReference>
<dbReference type="PANTHER" id="PTHR10015:SF427">
    <property type="entry name" value="HEAT SHOCK FACTOR PROTEIN"/>
    <property type="match status" value="1"/>
</dbReference>
<protein>
    <recommendedName>
        <fullName evidence="12">HSF-type DNA-binding domain-containing protein</fullName>
    </recommendedName>
</protein>
<gene>
    <name evidence="13" type="ORF">IEQ34_003007</name>
</gene>
<organism evidence="13 14">
    <name type="scientific">Dendrobium chrysotoxum</name>
    <name type="common">Orchid</name>
    <dbReference type="NCBI Taxonomy" id="161865"/>
    <lineage>
        <taxon>Eukaryota</taxon>
        <taxon>Viridiplantae</taxon>
        <taxon>Streptophyta</taxon>
        <taxon>Embryophyta</taxon>
        <taxon>Tracheophyta</taxon>
        <taxon>Spermatophyta</taxon>
        <taxon>Magnoliopsida</taxon>
        <taxon>Liliopsida</taxon>
        <taxon>Asparagales</taxon>
        <taxon>Orchidaceae</taxon>
        <taxon>Epidendroideae</taxon>
        <taxon>Malaxideae</taxon>
        <taxon>Dendrobiinae</taxon>
        <taxon>Dendrobium</taxon>
    </lineage>
</organism>
<keyword evidence="3" id="KW-0597">Phosphoprotein</keyword>
<comment type="caution">
    <text evidence="13">The sequence shown here is derived from an EMBL/GenBank/DDBJ whole genome shotgun (WGS) entry which is preliminary data.</text>
</comment>
<evidence type="ECO:0000256" key="8">
    <source>
        <dbReference type="ARBA" id="ARBA00023242"/>
    </source>
</evidence>
<feature type="compositionally biased region" description="Low complexity" evidence="11">
    <location>
        <begin position="16"/>
        <end position="26"/>
    </location>
</feature>
<sequence>MDPSQTVLPAPVQTLSVPSSCSSPSGRSPPSPASRSFDASSFCSTSGLIETVYPSFSRTTDCATPSSPSQPMIFRATGASSSTKLEPKFQYLPGVSNTSLICPSPSCKSLSHASVVVDIPRPLESLQSSPIPPFLSKTYDIVNDPSLDRFVCWSPAGQSFVVWDPVEFSRLVLPRHFKHGNFSSFVRQLNTYVGLWVLVDFNFFSEMSLPLSFLPGFRKIDGDRWEFANEDFLRGKRLLLKNINRRRLPRAKPKDPYLGSSMEMELLGAEDELQKLRSENNLLMQEVVKMKQEHLVTVEQMDKMNCRLQSAELRQKRMMSFSIKVLRNPVFLMQVKQKSNLREIASTRSLKRSVEQGQVSYVNKSTTQQIVKYGQNFCDPGSTTVFQGLESSSEIQLADQLLQDMSGKLDLDVNLLDRSSNKPLEIVEFNPNASFKGKNIMISKEDASLGSADFYISSPEEFSSKVMVMEATSPLNESFIQQDLQINPFNGKSVGEIQGGMTCHANCLESPVNDVSREPMLFNSVKPGGEIACEEELWDVDFEAGGSLISAHAMWDNLVCTNPVVPGDEIGLSEMWDFGLHLDEDFDFDKCFGSQFPLLLHMDEDGSRADHPKTSEP</sequence>
<dbReference type="PRINTS" id="PR00056">
    <property type="entry name" value="HSFDOMAIN"/>
</dbReference>
<dbReference type="SUPFAM" id="SSF46785">
    <property type="entry name" value="Winged helix' DNA-binding domain"/>
    <property type="match status" value="1"/>
</dbReference>
<keyword evidence="10" id="KW-0175">Coiled coil</keyword>
<keyword evidence="5" id="KW-0346">Stress response</keyword>
<evidence type="ECO:0000256" key="11">
    <source>
        <dbReference type="SAM" id="MobiDB-lite"/>
    </source>
</evidence>
<keyword evidence="8" id="KW-0539">Nucleus</keyword>
<keyword evidence="14" id="KW-1185">Reference proteome</keyword>
<evidence type="ECO:0000256" key="9">
    <source>
        <dbReference type="RuleBase" id="RU004020"/>
    </source>
</evidence>
<evidence type="ECO:0000256" key="1">
    <source>
        <dbReference type="ARBA" id="ARBA00004123"/>
    </source>
</evidence>
<reference evidence="13 14" key="1">
    <citation type="journal article" date="2021" name="Hortic Res">
        <title>Chromosome-scale assembly of the Dendrobium chrysotoxum genome enhances the understanding of orchid evolution.</title>
        <authorList>
            <person name="Zhang Y."/>
            <person name="Zhang G.Q."/>
            <person name="Zhang D."/>
            <person name="Liu X.D."/>
            <person name="Xu X.Y."/>
            <person name="Sun W.H."/>
            <person name="Yu X."/>
            <person name="Zhu X."/>
            <person name="Wang Z.W."/>
            <person name="Zhao X."/>
            <person name="Zhong W.Y."/>
            <person name="Chen H."/>
            <person name="Yin W.L."/>
            <person name="Huang T."/>
            <person name="Niu S.C."/>
            <person name="Liu Z.J."/>
        </authorList>
    </citation>
    <scope>NUCLEOTIDE SEQUENCE [LARGE SCALE GENOMIC DNA]</scope>
    <source>
        <strain evidence="13">Lindl</strain>
    </source>
</reference>
<feature type="domain" description="HSF-type DNA-binding" evidence="12">
    <location>
        <begin position="130"/>
        <end position="246"/>
    </location>
</feature>
<dbReference type="GO" id="GO:0005634">
    <property type="term" value="C:nucleus"/>
    <property type="evidence" value="ECO:0007669"/>
    <property type="project" value="UniProtKB-SubCell"/>
</dbReference>
<feature type="coiled-coil region" evidence="10">
    <location>
        <begin position="259"/>
        <end position="293"/>
    </location>
</feature>
<evidence type="ECO:0000256" key="7">
    <source>
        <dbReference type="ARBA" id="ARBA00023163"/>
    </source>
</evidence>
<comment type="similarity">
    <text evidence="9">Belongs to the HSF family.</text>
</comment>
<dbReference type="EMBL" id="JAGFBR010000004">
    <property type="protein sequence ID" value="KAH0467974.1"/>
    <property type="molecule type" value="Genomic_DNA"/>
</dbReference>
<dbReference type="InterPro" id="IPR036390">
    <property type="entry name" value="WH_DNA-bd_sf"/>
</dbReference>
<dbReference type="GO" id="GO:0006357">
    <property type="term" value="P:regulation of transcription by RNA polymerase II"/>
    <property type="evidence" value="ECO:0007669"/>
    <property type="project" value="TreeGrafter"/>
</dbReference>
<proteinExistence type="inferred from homology"/>
<dbReference type="Pfam" id="PF00447">
    <property type="entry name" value="HSF_DNA-bind"/>
    <property type="match status" value="1"/>
</dbReference>
<accession>A0AAV7HJ99</accession>
<dbReference type="Gene3D" id="1.10.10.10">
    <property type="entry name" value="Winged helix-like DNA-binding domain superfamily/Winged helix DNA-binding domain"/>
    <property type="match status" value="1"/>
</dbReference>
<evidence type="ECO:0000256" key="5">
    <source>
        <dbReference type="ARBA" id="ARBA00023016"/>
    </source>
</evidence>
<evidence type="ECO:0000256" key="2">
    <source>
        <dbReference type="ARBA" id="ARBA00011233"/>
    </source>
</evidence>
<keyword evidence="7" id="KW-0804">Transcription</keyword>
<dbReference type="InterPro" id="IPR036388">
    <property type="entry name" value="WH-like_DNA-bd_sf"/>
</dbReference>
<dbReference type="FunFam" id="1.10.10.10:FF:000037">
    <property type="entry name" value="Heat stress transcription factor B-4"/>
    <property type="match status" value="1"/>
</dbReference>
<evidence type="ECO:0000256" key="4">
    <source>
        <dbReference type="ARBA" id="ARBA00023015"/>
    </source>
</evidence>
<dbReference type="Proteomes" id="UP000775213">
    <property type="component" value="Unassembled WGS sequence"/>
</dbReference>
<dbReference type="SMART" id="SM00415">
    <property type="entry name" value="HSF"/>
    <property type="match status" value="1"/>
</dbReference>
<dbReference type="InterPro" id="IPR000232">
    <property type="entry name" value="HSF_DNA-bd"/>
</dbReference>
<dbReference type="PANTHER" id="PTHR10015">
    <property type="entry name" value="HEAT SHOCK TRANSCRIPTION FACTOR"/>
    <property type="match status" value="1"/>
</dbReference>
<evidence type="ECO:0000256" key="3">
    <source>
        <dbReference type="ARBA" id="ARBA00022553"/>
    </source>
</evidence>
<evidence type="ECO:0000256" key="6">
    <source>
        <dbReference type="ARBA" id="ARBA00023125"/>
    </source>
</evidence>
<comment type="subcellular location">
    <subcellularLocation>
        <location evidence="1">Nucleus</location>
    </subcellularLocation>
</comment>
<dbReference type="GO" id="GO:0003700">
    <property type="term" value="F:DNA-binding transcription factor activity"/>
    <property type="evidence" value="ECO:0007669"/>
    <property type="project" value="InterPro"/>
</dbReference>
<evidence type="ECO:0000313" key="14">
    <source>
        <dbReference type="Proteomes" id="UP000775213"/>
    </source>
</evidence>
<comment type="subunit">
    <text evidence="2">Homotrimer.</text>
</comment>
<dbReference type="AlphaFoldDB" id="A0AAV7HJ99"/>
<evidence type="ECO:0000256" key="10">
    <source>
        <dbReference type="SAM" id="Coils"/>
    </source>
</evidence>
<evidence type="ECO:0000313" key="13">
    <source>
        <dbReference type="EMBL" id="KAH0467974.1"/>
    </source>
</evidence>
<keyword evidence="6" id="KW-0238">DNA-binding</keyword>
<feature type="region of interest" description="Disordered" evidence="11">
    <location>
        <begin position="1"/>
        <end position="39"/>
    </location>
</feature>
<evidence type="ECO:0000259" key="12">
    <source>
        <dbReference type="SMART" id="SM00415"/>
    </source>
</evidence>